<dbReference type="OrthoDB" id="294378at2759"/>
<gene>
    <name evidence="2" type="ORF">HPP92_010779</name>
</gene>
<evidence type="ECO:0000313" key="3">
    <source>
        <dbReference type="Proteomes" id="UP000636800"/>
    </source>
</evidence>
<sequence length="67" mass="7250">MSGLTRRGNAGTYKEPKETKSCEEGDGEGERSLPALLFASLLCPTRCAELATSWQPAGNSRDTERDC</sequence>
<keyword evidence="3" id="KW-1185">Reference proteome</keyword>
<organism evidence="2 3">
    <name type="scientific">Vanilla planifolia</name>
    <name type="common">Vanilla</name>
    <dbReference type="NCBI Taxonomy" id="51239"/>
    <lineage>
        <taxon>Eukaryota</taxon>
        <taxon>Viridiplantae</taxon>
        <taxon>Streptophyta</taxon>
        <taxon>Embryophyta</taxon>
        <taxon>Tracheophyta</taxon>
        <taxon>Spermatophyta</taxon>
        <taxon>Magnoliopsida</taxon>
        <taxon>Liliopsida</taxon>
        <taxon>Asparagales</taxon>
        <taxon>Orchidaceae</taxon>
        <taxon>Vanilloideae</taxon>
        <taxon>Vanilleae</taxon>
        <taxon>Vanilla</taxon>
    </lineage>
</organism>
<evidence type="ECO:0000313" key="2">
    <source>
        <dbReference type="EMBL" id="KAG0479921.1"/>
    </source>
</evidence>
<dbReference type="AlphaFoldDB" id="A0A835V1R9"/>
<dbReference type="EMBL" id="JADCNL010000005">
    <property type="protein sequence ID" value="KAG0479921.1"/>
    <property type="molecule type" value="Genomic_DNA"/>
</dbReference>
<evidence type="ECO:0000256" key="1">
    <source>
        <dbReference type="SAM" id="MobiDB-lite"/>
    </source>
</evidence>
<protein>
    <submittedName>
        <fullName evidence="2">Uncharacterized protein</fullName>
    </submittedName>
</protein>
<name>A0A835V1R9_VANPL</name>
<dbReference type="Proteomes" id="UP000636800">
    <property type="component" value="Chromosome 5"/>
</dbReference>
<comment type="caution">
    <text evidence="2">The sequence shown here is derived from an EMBL/GenBank/DDBJ whole genome shotgun (WGS) entry which is preliminary data.</text>
</comment>
<reference evidence="2 3" key="1">
    <citation type="journal article" date="2020" name="Nat. Food">
        <title>A phased Vanilla planifolia genome enables genetic improvement of flavour and production.</title>
        <authorList>
            <person name="Hasing T."/>
            <person name="Tang H."/>
            <person name="Brym M."/>
            <person name="Khazi F."/>
            <person name="Huang T."/>
            <person name="Chambers A.H."/>
        </authorList>
    </citation>
    <scope>NUCLEOTIDE SEQUENCE [LARGE SCALE GENOMIC DNA]</scope>
    <source>
        <tissue evidence="2">Leaf</tissue>
    </source>
</reference>
<proteinExistence type="predicted"/>
<accession>A0A835V1R9</accession>
<feature type="region of interest" description="Disordered" evidence="1">
    <location>
        <begin position="1"/>
        <end position="29"/>
    </location>
</feature>
<feature type="compositionally biased region" description="Basic and acidic residues" evidence="1">
    <location>
        <begin position="14"/>
        <end position="29"/>
    </location>
</feature>